<evidence type="ECO:0000256" key="3">
    <source>
        <dbReference type="ARBA" id="ARBA00022598"/>
    </source>
</evidence>
<dbReference type="Pfam" id="PF01171">
    <property type="entry name" value="ATP_bind_3"/>
    <property type="match status" value="1"/>
</dbReference>
<dbReference type="InterPro" id="IPR012094">
    <property type="entry name" value="tRNA_Ile_lys_synt"/>
</dbReference>
<dbReference type="GO" id="GO:0005524">
    <property type="term" value="F:ATP binding"/>
    <property type="evidence" value="ECO:0007669"/>
    <property type="project" value="UniProtKB-KW"/>
</dbReference>
<dbReference type="EMBL" id="JAFNLT010000016">
    <property type="protein sequence ID" value="MBO1228364.1"/>
    <property type="molecule type" value="Genomic_DNA"/>
</dbReference>
<keyword evidence="6" id="KW-0067">ATP-binding</keyword>
<dbReference type="InterPro" id="IPR011063">
    <property type="entry name" value="TilS/TtcA_N"/>
</dbReference>
<feature type="domain" description="Lysidine-tRNA(Ile) synthetase C-terminal" evidence="9">
    <location>
        <begin position="356"/>
        <end position="421"/>
    </location>
</feature>
<dbReference type="KEGG" id="snl:BJD96_12570"/>
<evidence type="ECO:0000256" key="8">
    <source>
        <dbReference type="HAMAP-Rule" id="MF_01161"/>
    </source>
</evidence>
<comment type="catalytic activity">
    <reaction evidence="7 8">
        <text>cytidine(34) in tRNA(Ile2) + L-lysine + ATP = lysidine(34) in tRNA(Ile2) + AMP + diphosphate + H(+)</text>
        <dbReference type="Rhea" id="RHEA:43744"/>
        <dbReference type="Rhea" id="RHEA-COMP:10625"/>
        <dbReference type="Rhea" id="RHEA-COMP:10670"/>
        <dbReference type="ChEBI" id="CHEBI:15378"/>
        <dbReference type="ChEBI" id="CHEBI:30616"/>
        <dbReference type="ChEBI" id="CHEBI:32551"/>
        <dbReference type="ChEBI" id="CHEBI:33019"/>
        <dbReference type="ChEBI" id="CHEBI:82748"/>
        <dbReference type="ChEBI" id="CHEBI:83665"/>
        <dbReference type="ChEBI" id="CHEBI:456215"/>
        <dbReference type="EC" id="6.3.4.19"/>
    </reaction>
</comment>
<keyword evidence="4 8" id="KW-0819">tRNA processing</keyword>
<dbReference type="Proteomes" id="UP000240400">
    <property type="component" value="Unassembled WGS sequence"/>
</dbReference>
<protein>
    <recommendedName>
        <fullName evidence="8">tRNA(Ile)-lysidine synthase</fullName>
        <ecNumber evidence="8">6.3.4.19</ecNumber>
    </recommendedName>
    <alternativeName>
        <fullName evidence="8">tRNA(Ile)-2-lysyl-cytidine synthase</fullName>
    </alternativeName>
    <alternativeName>
        <fullName evidence="8">tRNA(Ile)-lysidine synthetase</fullName>
    </alternativeName>
</protein>
<dbReference type="EMBL" id="PZHR01000020">
    <property type="protein sequence ID" value="PTK59542.1"/>
    <property type="molecule type" value="Genomic_DNA"/>
</dbReference>
<dbReference type="GeneID" id="66777888"/>
<dbReference type="CDD" id="cd01992">
    <property type="entry name" value="TilS_N"/>
    <property type="match status" value="1"/>
</dbReference>
<dbReference type="InterPro" id="IPR014729">
    <property type="entry name" value="Rossmann-like_a/b/a_fold"/>
</dbReference>
<comment type="caution">
    <text evidence="11">The sequence shown here is derived from an EMBL/GenBank/DDBJ whole genome shotgun (WGS) entry which is preliminary data.</text>
</comment>
<evidence type="ECO:0000313" key="12">
    <source>
        <dbReference type="Proteomes" id="UP000240400"/>
    </source>
</evidence>
<gene>
    <name evidence="8 11" type="primary">tilS</name>
    <name evidence="11" type="ORF">BUZ61_05370</name>
    <name evidence="10" type="ORF">J3T88_13780</name>
</gene>
<dbReference type="RefSeq" id="WP_096811243.1">
    <property type="nucleotide sequence ID" value="NZ_CABIWM010000015.1"/>
</dbReference>
<dbReference type="GO" id="GO:0005737">
    <property type="term" value="C:cytoplasm"/>
    <property type="evidence" value="ECO:0007669"/>
    <property type="project" value="UniProtKB-SubCell"/>
</dbReference>
<dbReference type="GO" id="GO:0006400">
    <property type="term" value="P:tRNA modification"/>
    <property type="evidence" value="ECO:0007669"/>
    <property type="project" value="UniProtKB-UniRule"/>
</dbReference>
<evidence type="ECO:0000256" key="1">
    <source>
        <dbReference type="ARBA" id="ARBA00004496"/>
    </source>
</evidence>
<comment type="similarity">
    <text evidence="8">Belongs to the tRNA(Ile)-lysidine synthase family.</text>
</comment>
<dbReference type="HAMAP" id="MF_01161">
    <property type="entry name" value="tRNA_Ile_lys_synt"/>
    <property type="match status" value="1"/>
</dbReference>
<evidence type="ECO:0000256" key="4">
    <source>
        <dbReference type="ARBA" id="ARBA00022694"/>
    </source>
</evidence>
<comment type="function">
    <text evidence="8">Ligates lysine onto the cytidine present at position 34 of the AUA codon-specific tRNA(Ile) that contains the anticodon CAU, in an ATP-dependent manner. Cytidine is converted to lysidine, thus changing the amino acid specificity of the tRNA from methionine to isoleucine.</text>
</comment>
<dbReference type="InterPro" id="IPR012796">
    <property type="entry name" value="Lysidine-tRNA-synth_C"/>
</dbReference>
<dbReference type="Pfam" id="PF11734">
    <property type="entry name" value="TilS_C"/>
    <property type="match status" value="1"/>
</dbReference>
<reference evidence="11 12" key="1">
    <citation type="journal article" date="2016" name="Front. Microbiol.">
        <title>Comprehensive Phylogenetic Analysis of Bovine Non-aureus Staphylococci Species Based on Whole-Genome Sequencing.</title>
        <authorList>
            <person name="Naushad S."/>
            <person name="Barkema H.W."/>
            <person name="Luby C."/>
            <person name="Condas L.A."/>
            <person name="Nobrega D.B."/>
            <person name="Carson D.A."/>
            <person name="De Buck J."/>
        </authorList>
    </citation>
    <scope>NUCLEOTIDE SEQUENCE [LARGE SCALE GENOMIC DNA]</scope>
    <source>
        <strain evidence="11 12">SNUC 4337</strain>
    </source>
</reference>
<dbReference type="OrthoDB" id="9807403at2"/>
<keyword evidence="13" id="KW-1185">Reference proteome</keyword>
<keyword evidence="5" id="KW-0547">Nucleotide-binding</keyword>
<evidence type="ECO:0000313" key="11">
    <source>
        <dbReference type="EMBL" id="PTK59542.1"/>
    </source>
</evidence>
<comment type="subcellular location">
    <subcellularLocation>
        <location evidence="1 8">Cytoplasm</location>
    </subcellularLocation>
</comment>
<name>A0A291JPE0_9STAP</name>
<organism evidence="11 12">
    <name type="scientific">Staphylococcus nepalensis</name>
    <dbReference type="NCBI Taxonomy" id="214473"/>
    <lineage>
        <taxon>Bacteria</taxon>
        <taxon>Bacillati</taxon>
        <taxon>Bacillota</taxon>
        <taxon>Bacilli</taxon>
        <taxon>Bacillales</taxon>
        <taxon>Staphylococcaceae</taxon>
        <taxon>Staphylococcus</taxon>
    </lineage>
</organism>
<evidence type="ECO:0000313" key="13">
    <source>
        <dbReference type="Proteomes" id="UP000664081"/>
    </source>
</evidence>
<dbReference type="AlphaFoldDB" id="A0A291JPE0"/>
<proteinExistence type="inferred from homology"/>
<evidence type="ECO:0000256" key="5">
    <source>
        <dbReference type="ARBA" id="ARBA00022741"/>
    </source>
</evidence>
<accession>A0A291JPE0</accession>
<reference evidence="11" key="2">
    <citation type="submission" date="2018-03" db="EMBL/GenBank/DDBJ databases">
        <authorList>
            <person name="Keele B.F."/>
        </authorList>
    </citation>
    <scope>NUCLEOTIDE SEQUENCE</scope>
    <source>
        <strain evidence="11">SNUC 4337</strain>
    </source>
</reference>
<comment type="caution">
    <text evidence="8">Lacks conserved residue(s) required for the propagation of feature annotation.</text>
</comment>
<dbReference type="Gene3D" id="3.40.50.620">
    <property type="entry name" value="HUPs"/>
    <property type="match status" value="1"/>
</dbReference>
<dbReference type="Proteomes" id="UP000664081">
    <property type="component" value="Unassembled WGS sequence"/>
</dbReference>
<evidence type="ECO:0000256" key="2">
    <source>
        <dbReference type="ARBA" id="ARBA00022490"/>
    </source>
</evidence>
<evidence type="ECO:0000259" key="9">
    <source>
        <dbReference type="SMART" id="SM00977"/>
    </source>
</evidence>
<evidence type="ECO:0000313" key="10">
    <source>
        <dbReference type="EMBL" id="MBO1228364.1"/>
    </source>
</evidence>
<dbReference type="SUPFAM" id="SSF52402">
    <property type="entry name" value="Adenine nucleotide alpha hydrolases-like"/>
    <property type="match status" value="1"/>
</dbReference>
<dbReference type="SMART" id="SM00977">
    <property type="entry name" value="TilS_C"/>
    <property type="match status" value="1"/>
</dbReference>
<evidence type="ECO:0000256" key="6">
    <source>
        <dbReference type="ARBA" id="ARBA00022840"/>
    </source>
</evidence>
<dbReference type="SUPFAM" id="SSF56037">
    <property type="entry name" value="PheT/TilS domain"/>
    <property type="match status" value="1"/>
</dbReference>
<keyword evidence="3 8" id="KW-0436">Ligase</keyword>
<evidence type="ECO:0000256" key="7">
    <source>
        <dbReference type="ARBA" id="ARBA00048539"/>
    </source>
</evidence>
<dbReference type="EC" id="6.3.4.19" evidence="8"/>
<dbReference type="NCBIfam" id="TIGR02432">
    <property type="entry name" value="lysidine_TilS_N"/>
    <property type="match status" value="1"/>
</dbReference>
<reference evidence="10 13" key="3">
    <citation type="submission" date="2021-03" db="EMBL/GenBank/DDBJ databases">
        <title>Staphylococci and Mammaliicocci in bats.</title>
        <authorList>
            <person name="Fountain K."/>
        </authorList>
    </citation>
    <scope>NUCLEOTIDE SEQUENCE [LARGE SCALE GENOMIC DNA]</scope>
    <source>
        <strain evidence="10 13">18_1_E_SW</strain>
    </source>
</reference>
<dbReference type="PANTHER" id="PTHR43033">
    <property type="entry name" value="TRNA(ILE)-LYSIDINE SYNTHASE-RELATED"/>
    <property type="match status" value="1"/>
</dbReference>
<dbReference type="PANTHER" id="PTHR43033:SF1">
    <property type="entry name" value="TRNA(ILE)-LYSIDINE SYNTHASE-RELATED"/>
    <property type="match status" value="1"/>
</dbReference>
<dbReference type="NCBIfam" id="TIGR02433">
    <property type="entry name" value="lysidine_TilS_C"/>
    <property type="match status" value="1"/>
</dbReference>
<dbReference type="InterPro" id="IPR012795">
    <property type="entry name" value="tRNA_Ile_lys_synt_N"/>
</dbReference>
<sequence>MKINTAGWDGHQHIVLAVSTGIDSMALLHQLITDLSQTYRKLTCLHVNHHIRDVAKEEETFIKHFCTSYQIPLYVHHLDLSNVVEKGNSIESIARLKRYEWFDDMMEKLGADILLTAHHQDDQIETIFYRLMTGRSTRSSLGMSYLTARGSYALCKPLLEITKAEIRNYQRLHEVPYYEDETNAENQYVRNDIRNRILPAIERNCHLSTKQLLKLKAWHDTQLEDLKKEANHFIEMYVKGIANKREIVIPRDLFSNLNHNLKTIILDIIVSKLGILKPMTEKMYESWFRQIENHVSQCTLYTTDKWNIYIAYDKFIIMANYNESLVPIQIQHPGVYNYGHYSIDITNDFPNECYPLLVRTRNDGDKFKLNGVQGHKKVSRLLIDYKIIQTERNQLPILVNADDEIIAVGTLYLNNKYKTSIFIRNMGEE</sequence>
<dbReference type="GO" id="GO:0032267">
    <property type="term" value="F:tRNA(Ile)-lysidine synthase activity"/>
    <property type="evidence" value="ECO:0007669"/>
    <property type="project" value="UniProtKB-EC"/>
</dbReference>
<keyword evidence="2 8" id="KW-0963">Cytoplasm</keyword>